<evidence type="ECO:0000313" key="5">
    <source>
        <dbReference type="Proteomes" id="UP000763802"/>
    </source>
</evidence>
<dbReference type="Gene3D" id="3.40.50.720">
    <property type="entry name" value="NAD(P)-binding Rossmann-like Domain"/>
    <property type="match status" value="1"/>
</dbReference>
<keyword evidence="5" id="KW-1185">Reference proteome</keyword>
<dbReference type="PANTHER" id="PTHR42760">
    <property type="entry name" value="SHORT-CHAIN DEHYDROGENASES/REDUCTASES FAMILY MEMBER"/>
    <property type="match status" value="1"/>
</dbReference>
<organism evidence="4 5">
    <name type="scientific">Falsiruegeria litorea</name>
    <dbReference type="NCBI Taxonomy" id="1280831"/>
    <lineage>
        <taxon>Bacteria</taxon>
        <taxon>Pseudomonadati</taxon>
        <taxon>Pseudomonadota</taxon>
        <taxon>Alphaproteobacteria</taxon>
        <taxon>Rhodobacterales</taxon>
        <taxon>Roseobacteraceae</taxon>
        <taxon>Falsiruegeria</taxon>
    </lineage>
</organism>
<comment type="caution">
    <text evidence="4">The sequence shown here is derived from an EMBL/GenBank/DDBJ whole genome shotgun (WGS) entry which is preliminary data.</text>
</comment>
<protein>
    <submittedName>
        <fullName evidence="4">SDR family oxidoreductase</fullName>
    </submittedName>
</protein>
<evidence type="ECO:0000313" key="4">
    <source>
        <dbReference type="EMBL" id="MBT3143589.1"/>
    </source>
</evidence>
<dbReference type="RefSeq" id="WP_215194325.1">
    <property type="nucleotide sequence ID" value="NZ_JAHHDY010000026.1"/>
</dbReference>
<dbReference type="PRINTS" id="PR00080">
    <property type="entry name" value="SDRFAMILY"/>
</dbReference>
<reference evidence="4 5" key="1">
    <citation type="submission" date="2021-05" db="EMBL/GenBank/DDBJ databases">
        <title>Draft genomes of marine bacteria isolated from model chitin particles.</title>
        <authorList>
            <person name="Datta M.S."/>
            <person name="Schwartzman J.A."/>
            <person name="Cordero O."/>
        </authorList>
    </citation>
    <scope>NUCLEOTIDE SEQUENCE [LARGE SCALE GENOMIC DNA]</scope>
    <source>
        <strain evidence="4 5">4E07</strain>
    </source>
</reference>
<dbReference type="InterPro" id="IPR002347">
    <property type="entry name" value="SDR_fam"/>
</dbReference>
<evidence type="ECO:0000256" key="1">
    <source>
        <dbReference type="ARBA" id="ARBA00006484"/>
    </source>
</evidence>
<feature type="region of interest" description="Disordered" evidence="3">
    <location>
        <begin position="251"/>
        <end position="270"/>
    </location>
</feature>
<dbReference type="Proteomes" id="UP000763802">
    <property type="component" value="Unassembled WGS sequence"/>
</dbReference>
<dbReference type="Pfam" id="PF13561">
    <property type="entry name" value="adh_short_C2"/>
    <property type="match status" value="1"/>
</dbReference>
<dbReference type="EMBL" id="JAHHDY010000026">
    <property type="protein sequence ID" value="MBT3143589.1"/>
    <property type="molecule type" value="Genomic_DNA"/>
</dbReference>
<keyword evidence="2" id="KW-0560">Oxidoreductase</keyword>
<accession>A0ABS5WWS7</accession>
<evidence type="ECO:0000256" key="3">
    <source>
        <dbReference type="SAM" id="MobiDB-lite"/>
    </source>
</evidence>
<sequence>MMRFDGKCVVITGGNGGIGFGIAQRFASEGAHVVIIARSADTGVQAAKTLSSKDRPALFLQTDLTDEPSILSALDHIQDAYGHMDVLVNNAGCGLLKSPVQPDTPTAERWQAFRQSNLDSMVLLSAHALPLLAKGTDASMVNISSTATLHGNWGLYGVAKAGVEGLTRAMASEGAPMGIRVNAVSPGWIATSPEQEHEVLRNTTQPPSLSGRMGSPADIAGAVTFLASRDANFITGQTLIVDGGKTTIDYPSRGMLESHGHRGAARPSTE</sequence>
<dbReference type="PROSITE" id="PS00061">
    <property type="entry name" value="ADH_SHORT"/>
    <property type="match status" value="1"/>
</dbReference>
<name>A0ABS5WWS7_9RHOB</name>
<dbReference type="InterPro" id="IPR020904">
    <property type="entry name" value="Sc_DH/Rdtase_CS"/>
</dbReference>
<evidence type="ECO:0000256" key="2">
    <source>
        <dbReference type="ARBA" id="ARBA00023002"/>
    </source>
</evidence>
<dbReference type="CDD" id="cd05233">
    <property type="entry name" value="SDR_c"/>
    <property type="match status" value="1"/>
</dbReference>
<dbReference type="PANTHER" id="PTHR42760:SF115">
    <property type="entry name" value="3-OXOACYL-[ACYL-CARRIER-PROTEIN] REDUCTASE FABG"/>
    <property type="match status" value="1"/>
</dbReference>
<dbReference type="SUPFAM" id="SSF51735">
    <property type="entry name" value="NAD(P)-binding Rossmann-fold domains"/>
    <property type="match status" value="1"/>
</dbReference>
<comment type="similarity">
    <text evidence="1">Belongs to the short-chain dehydrogenases/reductases (SDR) family.</text>
</comment>
<gene>
    <name evidence="4" type="ORF">KL867_21255</name>
</gene>
<dbReference type="PRINTS" id="PR00081">
    <property type="entry name" value="GDHRDH"/>
</dbReference>
<proteinExistence type="inferred from homology"/>
<dbReference type="InterPro" id="IPR036291">
    <property type="entry name" value="NAD(P)-bd_dom_sf"/>
</dbReference>